<keyword evidence="7" id="KW-1208">Phospholipid metabolism</keyword>
<dbReference type="PANTHER" id="PTHR40029">
    <property type="match status" value="1"/>
</dbReference>
<comment type="caution">
    <text evidence="9">The sequence shown here is derived from an EMBL/GenBank/DDBJ whole genome shotgun (WGS) entry which is preliminary data.</text>
</comment>
<evidence type="ECO:0000313" key="10">
    <source>
        <dbReference type="Proteomes" id="UP000019253"/>
    </source>
</evidence>
<dbReference type="AlphaFoldDB" id="W7B844"/>
<accession>W7B844</accession>
<keyword evidence="1" id="KW-0444">Lipid biosynthesis</keyword>
<keyword evidence="6" id="KW-0594">Phospholipid biosynthesis</keyword>
<evidence type="ECO:0000256" key="7">
    <source>
        <dbReference type="ARBA" id="ARBA00023264"/>
    </source>
</evidence>
<organism evidence="9 10">
    <name type="scientific">Listeria grandensis FSL F6-0971</name>
    <dbReference type="NCBI Taxonomy" id="1265819"/>
    <lineage>
        <taxon>Bacteria</taxon>
        <taxon>Bacillati</taxon>
        <taxon>Bacillota</taxon>
        <taxon>Bacilli</taxon>
        <taxon>Bacillales</taxon>
        <taxon>Listeriaceae</taxon>
        <taxon>Listeria</taxon>
    </lineage>
</organism>
<dbReference type="STRING" id="1265819.PGRAN_08729"/>
<gene>
    <name evidence="9" type="ORF">PGRAN_08729</name>
</gene>
<proteinExistence type="predicted"/>
<dbReference type="InterPro" id="IPR008205">
    <property type="entry name" value="GGGP_HepGP_synthase"/>
</dbReference>
<dbReference type="RefSeq" id="WP_036066353.1">
    <property type="nucleotide sequence ID" value="NZ_AODD01000011.1"/>
</dbReference>
<evidence type="ECO:0000256" key="2">
    <source>
        <dbReference type="ARBA" id="ARBA00022679"/>
    </source>
</evidence>
<evidence type="ECO:0000256" key="6">
    <source>
        <dbReference type="ARBA" id="ARBA00023209"/>
    </source>
</evidence>
<evidence type="ECO:0000256" key="4">
    <source>
        <dbReference type="ARBA" id="ARBA00022842"/>
    </source>
</evidence>
<keyword evidence="3" id="KW-0479">Metal-binding</keyword>
<dbReference type="OrthoDB" id="2381757at2"/>
<dbReference type="PANTHER" id="PTHR40029:SF2">
    <property type="entry name" value="HEPTAPRENYLGLYCERYL PHOSPHATE SYNTHASE"/>
    <property type="match status" value="1"/>
</dbReference>
<comment type="catalytic activity">
    <reaction evidence="8">
        <text>sn-glycerol 1-phosphate + all-trans-heptaprenyl diphosphate = 3-heptaprenyl-sn-glycero-1-phosphate + diphosphate</text>
        <dbReference type="Rhea" id="RHEA:33495"/>
        <dbReference type="ChEBI" id="CHEBI:33019"/>
        <dbReference type="ChEBI" id="CHEBI:57685"/>
        <dbReference type="ChEBI" id="CHEBI:58206"/>
        <dbReference type="ChEBI" id="CHEBI:64781"/>
        <dbReference type="EC" id="2.5.1.n9"/>
    </reaction>
</comment>
<evidence type="ECO:0000313" key="9">
    <source>
        <dbReference type="EMBL" id="EUJ23429.1"/>
    </source>
</evidence>
<keyword evidence="5" id="KW-0443">Lipid metabolism</keyword>
<keyword evidence="4" id="KW-0460">Magnesium</keyword>
<evidence type="ECO:0000256" key="8">
    <source>
        <dbReference type="ARBA" id="ARBA00048318"/>
    </source>
</evidence>
<dbReference type="CDD" id="cd02812">
    <property type="entry name" value="PcrB_like"/>
    <property type="match status" value="1"/>
</dbReference>
<dbReference type="Pfam" id="PF01884">
    <property type="entry name" value="PcrB"/>
    <property type="match status" value="1"/>
</dbReference>
<dbReference type="NCBIfam" id="NF003199">
    <property type="entry name" value="PRK04169.1-3"/>
    <property type="match status" value="1"/>
</dbReference>
<evidence type="ECO:0000256" key="5">
    <source>
        <dbReference type="ARBA" id="ARBA00023098"/>
    </source>
</evidence>
<evidence type="ECO:0000256" key="3">
    <source>
        <dbReference type="ARBA" id="ARBA00022723"/>
    </source>
</evidence>
<dbReference type="Gene3D" id="3.20.20.390">
    <property type="entry name" value="FMN-linked oxidoreductases"/>
    <property type="match status" value="1"/>
</dbReference>
<protein>
    <submittedName>
        <fullName evidence="9">Geranylgeranylglyceryl phosphate synthase-like protein</fullName>
    </submittedName>
</protein>
<dbReference type="GO" id="GO:0046474">
    <property type="term" value="P:glycerophospholipid biosynthetic process"/>
    <property type="evidence" value="ECO:0007669"/>
    <property type="project" value="TreeGrafter"/>
</dbReference>
<reference evidence="9 10" key="1">
    <citation type="journal article" date="2014" name="Int. J. Syst. Evol. Microbiol.">
        <title>Listeria floridensis sp. nov., Listeria aquatica sp. nov., Listeria cornellensis sp. nov., Listeria riparia sp. nov. and Listeria grandensis sp. nov., from agricultural and natural environments.</title>
        <authorList>
            <person name="den Bakker H.C."/>
            <person name="Warchocki S."/>
            <person name="Wright E.M."/>
            <person name="Allred A.F."/>
            <person name="Ahlstrom C."/>
            <person name="Manuel C.S."/>
            <person name="Stasiewicz M.J."/>
            <person name="Burrell A."/>
            <person name="Roof S."/>
            <person name="Strawn L."/>
            <person name="Fortes E.D."/>
            <person name="Nightingale K.K."/>
            <person name="Kephart D."/>
            <person name="Wiedmann M."/>
        </authorList>
    </citation>
    <scope>NUCLEOTIDE SEQUENCE [LARGE SCALE GENOMIC DNA]</scope>
    <source>
        <strain evidence="10">FSL F6-971</strain>
    </source>
</reference>
<dbReference type="EMBL" id="AODD01000011">
    <property type="protein sequence ID" value="EUJ23429.1"/>
    <property type="molecule type" value="Genomic_DNA"/>
</dbReference>
<dbReference type="GO" id="GO:0046872">
    <property type="term" value="F:metal ion binding"/>
    <property type="evidence" value="ECO:0007669"/>
    <property type="project" value="UniProtKB-KW"/>
</dbReference>
<evidence type="ECO:0000256" key="1">
    <source>
        <dbReference type="ARBA" id="ARBA00022516"/>
    </source>
</evidence>
<dbReference type="NCBIfam" id="TIGR01768">
    <property type="entry name" value="GGGP-family"/>
    <property type="match status" value="1"/>
</dbReference>
<dbReference type="InterPro" id="IPR039074">
    <property type="entry name" value="GGGP/HepGP_synthase_I"/>
</dbReference>
<dbReference type="PATRIC" id="fig|1265819.5.peg.1739"/>
<sequence length="221" mass="24069">MKHLFKLDPAKQLPNLAVQRLAQSGTDGFIIGGSDGLEMGAVQDLFRTVASLGLPVFIEVSDEAMIVPGASDYLSPMVLNSTDVTWLIGAHHEIVKQYGSFIPWPHVQTEGYCILNPEAKAAQLAKANTDLSADDVAAYASIAENMLRLPIFYVEYSGTFGDSRMVQAARDELVNTKLWYGGGIRTVAQAREMSEIADVIVVGNILYEDFEQALETVSAVR</sequence>
<dbReference type="GO" id="GO:0120536">
    <property type="term" value="F:heptaprenylglyceryl phosphate synthase activity"/>
    <property type="evidence" value="ECO:0007669"/>
    <property type="project" value="UniProtKB-ARBA"/>
</dbReference>
<keyword evidence="2" id="KW-0808">Transferase</keyword>
<dbReference type="InterPro" id="IPR038597">
    <property type="entry name" value="GGGP/HepGP_synthase_sf"/>
</dbReference>
<dbReference type="Proteomes" id="UP000019253">
    <property type="component" value="Unassembled WGS sequence"/>
</dbReference>
<keyword evidence="10" id="KW-1185">Reference proteome</keyword>
<name>W7B844_9LIST</name>
<dbReference type="SUPFAM" id="SSF51395">
    <property type="entry name" value="FMN-linked oxidoreductases"/>
    <property type="match status" value="1"/>
</dbReference>